<keyword evidence="1" id="KW-0472">Membrane</keyword>
<feature type="transmembrane region" description="Helical" evidence="1">
    <location>
        <begin position="205"/>
        <end position="230"/>
    </location>
</feature>
<keyword evidence="1" id="KW-0812">Transmembrane</keyword>
<gene>
    <name evidence="2" type="ORF">IHE50_02275</name>
</gene>
<evidence type="ECO:0000256" key="1">
    <source>
        <dbReference type="SAM" id="Phobius"/>
    </source>
</evidence>
<name>A0A8T3UV34_9ARCH</name>
<dbReference type="Proteomes" id="UP000763484">
    <property type="component" value="Unassembled WGS sequence"/>
</dbReference>
<feature type="transmembrane region" description="Helical" evidence="1">
    <location>
        <begin position="26"/>
        <end position="50"/>
    </location>
</feature>
<evidence type="ECO:0000313" key="3">
    <source>
        <dbReference type="Proteomes" id="UP000763484"/>
    </source>
</evidence>
<comment type="caution">
    <text evidence="2">The sequence shown here is derived from an EMBL/GenBank/DDBJ whole genome shotgun (WGS) entry which is preliminary data.</text>
</comment>
<sequence length="254" mass="28413">MSIGRNMVNEALSSFGYGFSVYRNKYILLSAVAVFLIFLFVGYFIIYSNFDLYIHNPLVQSGLYVSGYDVTASSALFVIVALIALYFINFSLNEQRRFNGKAKLGMIVFISNRTYLKFLITSSVQIILSVIGSVLFVIPGLYLGTKTFFLGASSIYYDDDLLSSFRRAFSASKGNSTGSFIVFLLYLILSAFLIYLALVVSSSVLISYVIYGFILSFLLISFFSSAYRLLSFSSNKKTRLEELTSGFAESESRL</sequence>
<feature type="transmembrane region" description="Helical" evidence="1">
    <location>
        <begin position="178"/>
        <end position="199"/>
    </location>
</feature>
<organism evidence="2 3">
    <name type="scientific">Candidatus Acidifodinimicrobium mancum</name>
    <dbReference type="NCBI Taxonomy" id="2898728"/>
    <lineage>
        <taxon>Archaea</taxon>
        <taxon>Candidatus Parvarchaeota</taxon>
        <taxon>Candidatus Acidifodinimicrobiaceae</taxon>
        <taxon>Candidatus Acidifodinimicrobium</taxon>
    </lineage>
</organism>
<protein>
    <submittedName>
        <fullName evidence="2">Uncharacterized protein</fullName>
    </submittedName>
</protein>
<proteinExistence type="predicted"/>
<keyword evidence="1" id="KW-1133">Transmembrane helix</keyword>
<feature type="transmembrane region" description="Helical" evidence="1">
    <location>
        <begin position="70"/>
        <end position="92"/>
    </location>
</feature>
<accession>A0A8T3UV34</accession>
<reference evidence="2 3" key="1">
    <citation type="submission" date="2020-09" db="EMBL/GenBank/DDBJ databases">
        <title>Genomic characterization of a novel Parvarchaeota family in acid mine drainage sediments.</title>
        <authorList>
            <person name="Luo Z.-H."/>
        </authorList>
    </citation>
    <scope>NUCLEOTIDE SEQUENCE [LARGE SCALE GENOMIC DNA]</scope>
    <source>
        <strain evidence="2">TL1-5_bins.178</strain>
    </source>
</reference>
<dbReference type="AlphaFoldDB" id="A0A8T3UV34"/>
<dbReference type="EMBL" id="JADFAQ010000031">
    <property type="protein sequence ID" value="MBE5728219.1"/>
    <property type="molecule type" value="Genomic_DNA"/>
</dbReference>
<evidence type="ECO:0000313" key="2">
    <source>
        <dbReference type="EMBL" id="MBE5728219.1"/>
    </source>
</evidence>